<dbReference type="Gene3D" id="1.25.10.10">
    <property type="entry name" value="Leucine-rich Repeat Variant"/>
    <property type="match status" value="1"/>
</dbReference>
<feature type="domain" description="Protein HGH1 C-terminal" evidence="4">
    <location>
        <begin position="287"/>
        <end position="340"/>
    </location>
</feature>
<evidence type="ECO:0000259" key="4">
    <source>
        <dbReference type="Pfam" id="PF04064"/>
    </source>
</evidence>
<proteinExistence type="inferred from homology"/>
<comment type="similarity">
    <text evidence="1">Belongs to the HGH1 family.</text>
</comment>
<protein>
    <recommendedName>
        <fullName evidence="2">Protein HGH1 homolog</fullName>
    </recommendedName>
</protein>
<dbReference type="Pfam" id="PF04064">
    <property type="entry name" value="DUF384"/>
    <property type="match status" value="1"/>
</dbReference>
<reference evidence="5" key="1">
    <citation type="submission" date="2025-08" db="UniProtKB">
        <authorList>
            <consortium name="RefSeq"/>
        </authorList>
    </citation>
    <scope>IDENTIFICATION</scope>
    <source>
        <tissue evidence="5">Whole insect</tissue>
    </source>
</reference>
<evidence type="ECO:0000259" key="3">
    <source>
        <dbReference type="Pfam" id="PF04063"/>
    </source>
</evidence>
<feature type="domain" description="Protein HGH1 N-terminal" evidence="3">
    <location>
        <begin position="110"/>
        <end position="282"/>
    </location>
</feature>
<dbReference type="AlphaFoldDB" id="A0A6P7H9C2"/>
<dbReference type="InterPro" id="IPR007205">
    <property type="entry name" value="Protein_HGH1_N"/>
</dbReference>
<name>A0A6P7H9C2_DIAVI</name>
<dbReference type="PANTHER" id="PTHR13387:SF9">
    <property type="entry name" value="PROTEIN HGH1 HOMOLOG"/>
    <property type="match status" value="1"/>
</dbReference>
<dbReference type="InterPro" id="IPR011989">
    <property type="entry name" value="ARM-like"/>
</dbReference>
<accession>A0A6P7H9C2</accession>
<sequence length="369" mass="42095">MNDSLEELIKFVQLGSRLDLKAIAVETILGLTGSDEGLKSLIEKPQLLVSLITLLEDKSVPIAKDASMCLMNISANEKGATALVNLDTKEYCPPLQRPPEHIVKQVLSSIFNTTSRIADQCCMILSNLSRPPHLLQKIIDNIEDSNHTFDDIINIFTKVEYNKSGAKLHYLGPVLSNLSQSHRVRSFILDKDKCVVQRLLPFTEYQASLVRRGGVIGTLKNCCFEEDFHEWLLSEDVDILPRLLLPLAGNEEFDEEDNDKLPLELQFLPQEKTREDDPDIRCILLEALTQLVTKKPNRELIREKNTYVILRELHKWEKDKKALIACENLVDILIRTEEEIGLDNLKAIEVPKDVQEKFKQMDEEQLLNT</sequence>
<evidence type="ECO:0000256" key="1">
    <source>
        <dbReference type="ARBA" id="ARBA00006712"/>
    </source>
</evidence>
<dbReference type="InterPro" id="IPR007206">
    <property type="entry name" value="Protein_HGH1_C"/>
</dbReference>
<dbReference type="PANTHER" id="PTHR13387">
    <property type="entry name" value="PROTEIN HGH1 HOMOLOG"/>
    <property type="match status" value="1"/>
</dbReference>
<dbReference type="FunCoup" id="A0A6P7H9C2">
    <property type="interactions" value="1555"/>
</dbReference>
<dbReference type="InterPro" id="IPR039717">
    <property type="entry name" value="Hgh1"/>
</dbReference>
<evidence type="ECO:0000313" key="5">
    <source>
        <dbReference type="RefSeq" id="XP_028152510.1"/>
    </source>
</evidence>
<dbReference type="RefSeq" id="XP_028152510.1">
    <property type="nucleotide sequence ID" value="XM_028296709.1"/>
</dbReference>
<dbReference type="SUPFAM" id="SSF48371">
    <property type="entry name" value="ARM repeat"/>
    <property type="match status" value="1"/>
</dbReference>
<organism evidence="5">
    <name type="scientific">Diabrotica virgifera virgifera</name>
    <name type="common">western corn rootworm</name>
    <dbReference type="NCBI Taxonomy" id="50390"/>
    <lineage>
        <taxon>Eukaryota</taxon>
        <taxon>Metazoa</taxon>
        <taxon>Ecdysozoa</taxon>
        <taxon>Arthropoda</taxon>
        <taxon>Hexapoda</taxon>
        <taxon>Insecta</taxon>
        <taxon>Pterygota</taxon>
        <taxon>Neoptera</taxon>
        <taxon>Endopterygota</taxon>
        <taxon>Coleoptera</taxon>
        <taxon>Polyphaga</taxon>
        <taxon>Cucujiformia</taxon>
        <taxon>Chrysomeloidea</taxon>
        <taxon>Chrysomelidae</taxon>
        <taxon>Galerucinae</taxon>
        <taxon>Diabroticina</taxon>
        <taxon>Diabroticites</taxon>
        <taxon>Diabrotica</taxon>
    </lineage>
</organism>
<evidence type="ECO:0000256" key="2">
    <source>
        <dbReference type="ARBA" id="ARBA00014076"/>
    </source>
</evidence>
<gene>
    <name evidence="5" type="primary">LOC114345892</name>
</gene>
<dbReference type="Pfam" id="PF04063">
    <property type="entry name" value="DUF383"/>
    <property type="match status" value="1"/>
</dbReference>
<dbReference type="InParanoid" id="A0A6P7H9C2"/>
<dbReference type="InterPro" id="IPR016024">
    <property type="entry name" value="ARM-type_fold"/>
</dbReference>